<feature type="signal peptide" evidence="2">
    <location>
        <begin position="1"/>
        <end position="23"/>
    </location>
</feature>
<evidence type="ECO:0000313" key="5">
    <source>
        <dbReference type="Proteomes" id="UP000680158"/>
    </source>
</evidence>
<keyword evidence="5" id="KW-1185">Reference proteome</keyword>
<dbReference type="EMBL" id="JAGSPM010000002">
    <property type="protein sequence ID" value="MBR7746048.1"/>
    <property type="molecule type" value="Genomic_DNA"/>
</dbReference>
<dbReference type="Gene3D" id="3.40.50.1820">
    <property type="entry name" value="alpha/beta hydrolase"/>
    <property type="match status" value="1"/>
</dbReference>
<dbReference type="RefSeq" id="WP_212683392.1">
    <property type="nucleotide sequence ID" value="NZ_JAGSPM010000002.1"/>
</dbReference>
<protein>
    <submittedName>
        <fullName evidence="4">S9 family peptidase</fullName>
    </submittedName>
</protein>
<reference evidence="4 5" key="1">
    <citation type="submission" date="2021-04" db="EMBL/GenBank/DDBJ databases">
        <title>novel species isolated from subtropical streams in China.</title>
        <authorList>
            <person name="Lu H."/>
        </authorList>
    </citation>
    <scope>NUCLEOTIDE SEQUENCE [LARGE SCALE GENOMIC DNA]</scope>
    <source>
        <strain evidence="4 5">BYS107W</strain>
    </source>
</reference>
<keyword evidence="2" id="KW-0732">Signal</keyword>
<gene>
    <name evidence="4" type="ORF">KDM92_05605</name>
</gene>
<dbReference type="SUPFAM" id="SSF82171">
    <property type="entry name" value="DPP6 N-terminal domain-like"/>
    <property type="match status" value="1"/>
</dbReference>
<dbReference type="SUPFAM" id="SSF53474">
    <property type="entry name" value="alpha/beta-Hydrolases"/>
    <property type="match status" value="1"/>
</dbReference>
<keyword evidence="1" id="KW-0378">Hydrolase</keyword>
<dbReference type="AlphaFoldDB" id="A0A941I166"/>
<dbReference type="InterPro" id="IPR001375">
    <property type="entry name" value="Peptidase_S9_cat"/>
</dbReference>
<feature type="domain" description="Peptidase S9 prolyl oligopeptidase catalytic" evidence="3">
    <location>
        <begin position="443"/>
        <end position="653"/>
    </location>
</feature>
<proteinExistence type="predicted"/>
<dbReference type="PANTHER" id="PTHR42776:SF27">
    <property type="entry name" value="DIPEPTIDYL PEPTIDASE FAMILY MEMBER 6"/>
    <property type="match status" value="1"/>
</dbReference>
<name>A0A941I166_9BURK</name>
<dbReference type="PANTHER" id="PTHR42776">
    <property type="entry name" value="SERINE PEPTIDASE S9 FAMILY MEMBER"/>
    <property type="match status" value="1"/>
</dbReference>
<dbReference type="Pfam" id="PF00326">
    <property type="entry name" value="Peptidase_S9"/>
    <property type="match status" value="1"/>
</dbReference>
<organism evidence="4 5">
    <name type="scientific">Undibacterium baiyunense</name>
    <dbReference type="NCBI Taxonomy" id="2828731"/>
    <lineage>
        <taxon>Bacteria</taxon>
        <taxon>Pseudomonadati</taxon>
        <taxon>Pseudomonadota</taxon>
        <taxon>Betaproteobacteria</taxon>
        <taxon>Burkholderiales</taxon>
        <taxon>Oxalobacteraceae</taxon>
        <taxon>Undibacterium</taxon>
    </lineage>
</organism>
<dbReference type="GO" id="GO:0004252">
    <property type="term" value="F:serine-type endopeptidase activity"/>
    <property type="evidence" value="ECO:0007669"/>
    <property type="project" value="TreeGrafter"/>
</dbReference>
<evidence type="ECO:0000256" key="1">
    <source>
        <dbReference type="ARBA" id="ARBA00022801"/>
    </source>
</evidence>
<sequence>MKKPNWKYLLIAACLCYSSIAQAETKAVPAIESFFKLDNFGGASLAPDGKHVAILLAGPDQRLALTIMDTATNKLQVIARYSNLDITSVSWVNNHRVVYSMGDRQLAAGQQRMGPGLIAIDIDGKNEREIIERTSTGSAKFRVLGARYQFYSVVGTPDSNDIFVIQGSGTRKNPSATLMRVNTVDGVMTGINSPINTSGFLMDYQGELRIAVRRIEKQTAILYKDPKNDTWRTLTEFDNVNEDGFSPLTIGPDGSLYVVSHNGNDTKSVYKYDLENNRIIPTPLVELAGFDFNGSLIFSKSKNKLIGVRYETDAQGTTWLDENIQKIQEKVDALLPNTINRITTPRNSGEIVQINSFSDTIPGLSFIYNTVSGKLSPLGINRPEIDERQMSYKNFVRIKARDGLEIPSYITLPRNSNGKNLPLIVMVHGGPYLRGGSWGWNPQVQLLASRGYAVIEPDFRGSEGYGKKLFQSGWKQWGLKMQDDLDDARQWAIDQGYADPNRVCIAGASYGGYATLMGLIRNPGLYRCGISWVGVSDINLLYDVSWSDNSEQWQKYGMPFLIGDQEKDAAQLKATSPLEQAARLKNPLLLAYGAADYRVPLVHGTKFYDAIKDHNKEVEWVVYKDEGHGWRRLDNNIDFWSRVEKFLDKHLGKK</sequence>
<dbReference type="Proteomes" id="UP000680158">
    <property type="component" value="Unassembled WGS sequence"/>
</dbReference>
<comment type="caution">
    <text evidence="4">The sequence shown here is derived from an EMBL/GenBank/DDBJ whole genome shotgun (WGS) entry which is preliminary data.</text>
</comment>
<evidence type="ECO:0000256" key="2">
    <source>
        <dbReference type="SAM" id="SignalP"/>
    </source>
</evidence>
<dbReference type="InterPro" id="IPR029058">
    <property type="entry name" value="AB_hydrolase_fold"/>
</dbReference>
<evidence type="ECO:0000259" key="3">
    <source>
        <dbReference type="Pfam" id="PF00326"/>
    </source>
</evidence>
<feature type="chain" id="PRO_5037520919" evidence="2">
    <location>
        <begin position="24"/>
        <end position="654"/>
    </location>
</feature>
<dbReference type="GO" id="GO:0006508">
    <property type="term" value="P:proteolysis"/>
    <property type="evidence" value="ECO:0007669"/>
    <property type="project" value="InterPro"/>
</dbReference>
<evidence type="ECO:0000313" key="4">
    <source>
        <dbReference type="EMBL" id="MBR7746048.1"/>
    </source>
</evidence>
<accession>A0A941I166</accession>